<evidence type="ECO:0000313" key="2">
    <source>
        <dbReference type="EMBL" id="OXU23174.1"/>
    </source>
</evidence>
<dbReference type="Proteomes" id="UP000215335">
    <property type="component" value="Unassembled WGS sequence"/>
</dbReference>
<reference evidence="2 3" key="1">
    <citation type="journal article" date="2017" name="Curr. Biol.">
        <title>The Evolution of Venom by Co-option of Single-Copy Genes.</title>
        <authorList>
            <person name="Martinson E.O."/>
            <person name="Mrinalini"/>
            <person name="Kelkar Y.D."/>
            <person name="Chang C.H."/>
            <person name="Werren J.H."/>
        </authorList>
    </citation>
    <scope>NUCLEOTIDE SEQUENCE [LARGE SCALE GENOMIC DNA]</scope>
    <source>
        <strain evidence="2 3">Alberta</strain>
        <tissue evidence="2">Whole body</tissue>
    </source>
</reference>
<protein>
    <submittedName>
        <fullName evidence="2">Uncharacterized protein</fullName>
    </submittedName>
</protein>
<evidence type="ECO:0000256" key="1">
    <source>
        <dbReference type="SAM" id="Phobius"/>
    </source>
</evidence>
<comment type="caution">
    <text evidence="2">The sequence shown here is derived from an EMBL/GenBank/DDBJ whole genome shotgun (WGS) entry which is preliminary data.</text>
</comment>
<feature type="transmembrane region" description="Helical" evidence="1">
    <location>
        <begin position="31"/>
        <end position="54"/>
    </location>
</feature>
<gene>
    <name evidence="2" type="ORF">TSAR_001490</name>
</gene>
<proteinExistence type="predicted"/>
<name>A0A232EXM5_9HYME</name>
<evidence type="ECO:0000313" key="3">
    <source>
        <dbReference type="Proteomes" id="UP000215335"/>
    </source>
</evidence>
<feature type="transmembrane region" description="Helical" evidence="1">
    <location>
        <begin position="75"/>
        <end position="95"/>
    </location>
</feature>
<sequence>MANNVTSYERVSHEAMLPRTFQSDRSRTNVFYTYLFGLLLLVFIGISIYGYEGVSHKAMLPRTFQRDRSRTNDYWFVNVCSITLSTIFLLFLNLATLGTYTLGKQELTEKGTEINTFQPTAPQNENAV</sequence>
<organism evidence="2 3">
    <name type="scientific">Trichomalopsis sarcophagae</name>
    <dbReference type="NCBI Taxonomy" id="543379"/>
    <lineage>
        <taxon>Eukaryota</taxon>
        <taxon>Metazoa</taxon>
        <taxon>Ecdysozoa</taxon>
        <taxon>Arthropoda</taxon>
        <taxon>Hexapoda</taxon>
        <taxon>Insecta</taxon>
        <taxon>Pterygota</taxon>
        <taxon>Neoptera</taxon>
        <taxon>Endopterygota</taxon>
        <taxon>Hymenoptera</taxon>
        <taxon>Apocrita</taxon>
        <taxon>Proctotrupomorpha</taxon>
        <taxon>Chalcidoidea</taxon>
        <taxon>Pteromalidae</taxon>
        <taxon>Pteromalinae</taxon>
        <taxon>Trichomalopsis</taxon>
    </lineage>
</organism>
<keyword evidence="3" id="KW-1185">Reference proteome</keyword>
<dbReference type="AlphaFoldDB" id="A0A232EXM5"/>
<dbReference type="EMBL" id="NNAY01001706">
    <property type="protein sequence ID" value="OXU23174.1"/>
    <property type="molecule type" value="Genomic_DNA"/>
</dbReference>
<keyword evidence="1" id="KW-1133">Transmembrane helix</keyword>
<keyword evidence="1" id="KW-0472">Membrane</keyword>
<keyword evidence="1" id="KW-0812">Transmembrane</keyword>
<accession>A0A232EXM5</accession>